<dbReference type="Gene3D" id="3.40.50.2000">
    <property type="entry name" value="Glycogen Phosphorylase B"/>
    <property type="match status" value="2"/>
</dbReference>
<dbReference type="PANTHER" id="PTHR48044:SF23">
    <property type="entry name" value="ANTHOCYANIDIN 3-O-GLUCOSYLTRANSFERASE-LIKE"/>
    <property type="match status" value="1"/>
</dbReference>
<dbReference type="PANTHER" id="PTHR48044">
    <property type="entry name" value="GLYCOSYLTRANSFERASE"/>
    <property type="match status" value="1"/>
</dbReference>
<dbReference type="Pfam" id="PF00201">
    <property type="entry name" value="UDPGT"/>
    <property type="match status" value="1"/>
</dbReference>
<evidence type="ECO:0000313" key="8">
    <source>
        <dbReference type="Proteomes" id="UP001630127"/>
    </source>
</evidence>
<dbReference type="FunFam" id="3.40.50.2000:FF:000060">
    <property type="entry name" value="Glycosyltransferase"/>
    <property type="match status" value="1"/>
</dbReference>
<dbReference type="SUPFAM" id="SSF53756">
    <property type="entry name" value="UDP-Glycosyltransferase/glycogen phosphorylase"/>
    <property type="match status" value="1"/>
</dbReference>
<keyword evidence="8" id="KW-1185">Reference proteome</keyword>
<sequence>MADQETHRVSVVVVPLPGQGHLNQLLHLSRLISSYGVPVHYVAPAAHTRQAKARVQGWDPLAVSNIHFHEFSLPSYETPPPNPNDPMKFPSQIIPLFNASLKLREPIYALLRSLSSTTRRLVVIHDSVISYVIQDVRLVPNAESYCFHSISAFTLYASIWEQEGKPRALLEPELLGILDYLPSNDGCIPEEVIEFVKLQMDSMPNTSSGNLYNSCRAIEGPFLDLLAKAKHAFSDRQWVIGPFNPVVITNEGKKRHYCLDWLDKQASNSVIFVSFGSTTTISDETAMEIAIGLEKSEQKFIWVLRDADTGAVFEGEIRRVQFPEGFEERIEGRGIIVRDWAPQLDILGHSSTGGFMSHCGWNSCMESISMGVPMAAWPMHSDQPRNAVLIEKVHKIGLLVRDWSQRDELVTSTAVENAVRRLMDSAEGKETRQRAQELSKLVKESVMEGSASRLEMDSFIAHIRR</sequence>
<dbReference type="GO" id="GO:0016138">
    <property type="term" value="P:glycoside biosynthetic process"/>
    <property type="evidence" value="ECO:0007669"/>
    <property type="project" value="UniProtKB-ARBA"/>
</dbReference>
<dbReference type="GO" id="GO:0009690">
    <property type="term" value="P:cytokinin metabolic process"/>
    <property type="evidence" value="ECO:0007669"/>
    <property type="project" value="UniProtKB-ARBA"/>
</dbReference>
<dbReference type="InterPro" id="IPR035595">
    <property type="entry name" value="UDP_glycos_trans_CS"/>
</dbReference>
<protein>
    <recommendedName>
        <fullName evidence="5">Glycosyltransferase</fullName>
        <ecNumber evidence="5">2.4.1.-</ecNumber>
    </recommendedName>
</protein>
<dbReference type="InterPro" id="IPR058980">
    <property type="entry name" value="Glyco_transf_N"/>
</dbReference>
<dbReference type="PROSITE" id="PS00375">
    <property type="entry name" value="UDPGT"/>
    <property type="match status" value="1"/>
</dbReference>
<dbReference type="CDD" id="cd03784">
    <property type="entry name" value="GT1_Gtf-like"/>
    <property type="match status" value="1"/>
</dbReference>
<evidence type="ECO:0000256" key="4">
    <source>
        <dbReference type="RuleBase" id="RU003718"/>
    </source>
</evidence>
<evidence type="ECO:0000256" key="1">
    <source>
        <dbReference type="ARBA" id="ARBA00009995"/>
    </source>
</evidence>
<evidence type="ECO:0000256" key="3">
    <source>
        <dbReference type="ARBA" id="ARBA00022679"/>
    </source>
</evidence>
<dbReference type="AlphaFoldDB" id="A0ABD3AT38"/>
<comment type="similarity">
    <text evidence="1 4">Belongs to the UDP-glycosyltransferase family.</text>
</comment>
<evidence type="ECO:0000256" key="5">
    <source>
        <dbReference type="RuleBase" id="RU362057"/>
    </source>
</evidence>
<dbReference type="Proteomes" id="UP001630127">
    <property type="component" value="Unassembled WGS sequence"/>
</dbReference>
<proteinExistence type="inferred from homology"/>
<evidence type="ECO:0000313" key="7">
    <source>
        <dbReference type="EMBL" id="KAL3534382.1"/>
    </source>
</evidence>
<dbReference type="GO" id="GO:0050404">
    <property type="term" value="F:zeatin O-beta-D-xylosyltransferase activity"/>
    <property type="evidence" value="ECO:0007669"/>
    <property type="project" value="UniProtKB-ARBA"/>
</dbReference>
<keyword evidence="3 4" id="KW-0808">Transferase</keyword>
<accession>A0ABD3AT38</accession>
<name>A0ABD3AT38_9GENT</name>
<feature type="domain" description="Glycosyltransferase N-terminal" evidence="6">
    <location>
        <begin position="8"/>
        <end position="245"/>
    </location>
</feature>
<dbReference type="FunFam" id="3.40.50.2000:FF:000238">
    <property type="entry name" value="Glycosyltransferase"/>
    <property type="match status" value="1"/>
</dbReference>
<keyword evidence="2 4" id="KW-0328">Glycosyltransferase</keyword>
<reference evidence="7 8" key="1">
    <citation type="submission" date="2024-11" db="EMBL/GenBank/DDBJ databases">
        <title>A near-complete genome assembly of Cinchona calisaya.</title>
        <authorList>
            <person name="Lian D.C."/>
            <person name="Zhao X.W."/>
            <person name="Wei L."/>
        </authorList>
    </citation>
    <scope>NUCLEOTIDE SEQUENCE [LARGE SCALE GENOMIC DNA]</scope>
    <source>
        <tissue evidence="7">Nenye</tissue>
    </source>
</reference>
<dbReference type="Pfam" id="PF26168">
    <property type="entry name" value="Glyco_transf_N"/>
    <property type="match status" value="1"/>
</dbReference>
<dbReference type="InterPro" id="IPR002213">
    <property type="entry name" value="UDP_glucos_trans"/>
</dbReference>
<dbReference type="EC" id="2.4.1.-" evidence="5"/>
<gene>
    <name evidence="7" type="ORF">ACH5RR_002843</name>
</gene>
<comment type="caution">
    <text evidence="7">The sequence shown here is derived from an EMBL/GenBank/DDBJ whole genome shotgun (WGS) entry which is preliminary data.</text>
</comment>
<dbReference type="EMBL" id="JBJUIK010000002">
    <property type="protein sequence ID" value="KAL3534382.1"/>
    <property type="molecule type" value="Genomic_DNA"/>
</dbReference>
<evidence type="ECO:0000256" key="2">
    <source>
        <dbReference type="ARBA" id="ARBA00022676"/>
    </source>
</evidence>
<evidence type="ECO:0000259" key="6">
    <source>
        <dbReference type="Pfam" id="PF26168"/>
    </source>
</evidence>
<organism evidence="7 8">
    <name type="scientific">Cinchona calisaya</name>
    <dbReference type="NCBI Taxonomy" id="153742"/>
    <lineage>
        <taxon>Eukaryota</taxon>
        <taxon>Viridiplantae</taxon>
        <taxon>Streptophyta</taxon>
        <taxon>Embryophyta</taxon>
        <taxon>Tracheophyta</taxon>
        <taxon>Spermatophyta</taxon>
        <taxon>Magnoliopsida</taxon>
        <taxon>eudicotyledons</taxon>
        <taxon>Gunneridae</taxon>
        <taxon>Pentapetalae</taxon>
        <taxon>asterids</taxon>
        <taxon>lamiids</taxon>
        <taxon>Gentianales</taxon>
        <taxon>Rubiaceae</taxon>
        <taxon>Cinchonoideae</taxon>
        <taxon>Cinchoneae</taxon>
        <taxon>Cinchona</taxon>
    </lineage>
</organism>